<protein>
    <recommendedName>
        <fullName evidence="5">MYND-type domain-containing protein</fullName>
    </recommendedName>
</protein>
<dbReference type="GO" id="GO:0008270">
    <property type="term" value="F:zinc ion binding"/>
    <property type="evidence" value="ECO:0007669"/>
    <property type="project" value="UniProtKB-KW"/>
</dbReference>
<dbReference type="Proteomes" id="UP000559256">
    <property type="component" value="Unassembled WGS sequence"/>
</dbReference>
<evidence type="ECO:0000256" key="4">
    <source>
        <dbReference type="PROSITE-ProRule" id="PRU00134"/>
    </source>
</evidence>
<sequence length="217" mass="25133">MESRADIDPARSDRRTGVVRMRLLFQFAHTKESEFVDSKEHSCCNPEIRLVLVSCIVHEVLSRRCSRCKIILYCSERCRKHDWKFHNHRGLCDEAVNHVNSNSLSKTMPLIPGFSNGSSESQSVTGYRLRSNDSKRMIERVIQSPSLIFIFKLGSLRYPLEKENLERIKLEIHAGTFREWMMAYAIFPEGKQRFKVIVGQFELEDRQERAAGLLLGA</sequence>
<dbReference type="Gene3D" id="6.10.140.2220">
    <property type="match status" value="1"/>
</dbReference>
<gene>
    <name evidence="6" type="ORF">D9758_012397</name>
</gene>
<dbReference type="OrthoDB" id="2831360at2759"/>
<comment type="caution">
    <text evidence="6">The sequence shown here is derived from an EMBL/GenBank/DDBJ whole genome shotgun (WGS) entry which is preliminary data.</text>
</comment>
<dbReference type="PROSITE" id="PS50865">
    <property type="entry name" value="ZF_MYND_2"/>
    <property type="match status" value="1"/>
</dbReference>
<proteinExistence type="predicted"/>
<dbReference type="EMBL" id="JAACJM010000059">
    <property type="protein sequence ID" value="KAF5354489.1"/>
    <property type="molecule type" value="Genomic_DNA"/>
</dbReference>
<reference evidence="6 7" key="1">
    <citation type="journal article" date="2020" name="ISME J.">
        <title>Uncovering the hidden diversity of litter-decomposition mechanisms in mushroom-forming fungi.</title>
        <authorList>
            <person name="Floudas D."/>
            <person name="Bentzer J."/>
            <person name="Ahren D."/>
            <person name="Johansson T."/>
            <person name="Persson P."/>
            <person name="Tunlid A."/>
        </authorList>
    </citation>
    <scope>NUCLEOTIDE SEQUENCE [LARGE SCALE GENOMIC DNA]</scope>
    <source>
        <strain evidence="6 7">CBS 291.85</strain>
    </source>
</reference>
<dbReference type="InterPro" id="IPR002893">
    <property type="entry name" value="Znf_MYND"/>
</dbReference>
<keyword evidence="3" id="KW-0862">Zinc</keyword>
<dbReference type="AlphaFoldDB" id="A0A8H5D7B5"/>
<evidence type="ECO:0000313" key="6">
    <source>
        <dbReference type="EMBL" id="KAF5354489.1"/>
    </source>
</evidence>
<keyword evidence="7" id="KW-1185">Reference proteome</keyword>
<name>A0A8H5D7B5_9AGAR</name>
<keyword evidence="1" id="KW-0479">Metal-binding</keyword>
<dbReference type="SUPFAM" id="SSF144232">
    <property type="entry name" value="HIT/MYND zinc finger-like"/>
    <property type="match status" value="1"/>
</dbReference>
<evidence type="ECO:0000256" key="3">
    <source>
        <dbReference type="ARBA" id="ARBA00022833"/>
    </source>
</evidence>
<evidence type="ECO:0000256" key="2">
    <source>
        <dbReference type="ARBA" id="ARBA00022771"/>
    </source>
</evidence>
<accession>A0A8H5D7B5</accession>
<dbReference type="Pfam" id="PF01753">
    <property type="entry name" value="zf-MYND"/>
    <property type="match status" value="1"/>
</dbReference>
<evidence type="ECO:0000313" key="7">
    <source>
        <dbReference type="Proteomes" id="UP000559256"/>
    </source>
</evidence>
<evidence type="ECO:0000256" key="1">
    <source>
        <dbReference type="ARBA" id="ARBA00022723"/>
    </source>
</evidence>
<keyword evidence="2 4" id="KW-0863">Zinc-finger</keyword>
<feature type="domain" description="MYND-type" evidence="5">
    <location>
        <begin position="52"/>
        <end position="92"/>
    </location>
</feature>
<organism evidence="6 7">
    <name type="scientific">Tetrapyrgos nigripes</name>
    <dbReference type="NCBI Taxonomy" id="182062"/>
    <lineage>
        <taxon>Eukaryota</taxon>
        <taxon>Fungi</taxon>
        <taxon>Dikarya</taxon>
        <taxon>Basidiomycota</taxon>
        <taxon>Agaricomycotina</taxon>
        <taxon>Agaricomycetes</taxon>
        <taxon>Agaricomycetidae</taxon>
        <taxon>Agaricales</taxon>
        <taxon>Marasmiineae</taxon>
        <taxon>Marasmiaceae</taxon>
        <taxon>Tetrapyrgos</taxon>
    </lineage>
</organism>
<evidence type="ECO:0000259" key="5">
    <source>
        <dbReference type="PROSITE" id="PS50865"/>
    </source>
</evidence>